<keyword evidence="17 18" id="KW-0170">Cobalt</keyword>
<evidence type="ECO:0000256" key="1">
    <source>
        <dbReference type="ARBA" id="ARBA00001393"/>
    </source>
</evidence>
<evidence type="ECO:0000256" key="10">
    <source>
        <dbReference type="ARBA" id="ARBA00022605"/>
    </source>
</evidence>
<keyword evidence="12 18" id="KW-0547">Nucleotide-binding</keyword>
<keyword evidence="10 18" id="KW-0028">Amino-acid biosynthesis</keyword>
<evidence type="ECO:0000256" key="2">
    <source>
        <dbReference type="ARBA" id="ARBA00001911"/>
    </source>
</evidence>
<evidence type="ECO:0000256" key="14">
    <source>
        <dbReference type="ARBA" id="ARBA00023027"/>
    </source>
</evidence>
<feature type="binding site" evidence="18">
    <location>
        <position position="149"/>
    </location>
    <ligand>
        <name>NAD(+)</name>
        <dbReference type="ChEBI" id="CHEBI:57540"/>
    </ligand>
</feature>
<dbReference type="InterPro" id="IPR030963">
    <property type="entry name" value="DHQ_synth_fam"/>
</dbReference>
<evidence type="ECO:0000259" key="19">
    <source>
        <dbReference type="Pfam" id="PF01761"/>
    </source>
</evidence>
<dbReference type="Gene3D" id="1.20.1090.10">
    <property type="entry name" value="Dehydroquinate synthase-like - alpha domain"/>
    <property type="match status" value="1"/>
</dbReference>
<evidence type="ECO:0000256" key="9">
    <source>
        <dbReference type="ARBA" id="ARBA00022490"/>
    </source>
</evidence>
<dbReference type="Pfam" id="PF01761">
    <property type="entry name" value="DHQ_synthase"/>
    <property type="match status" value="1"/>
</dbReference>
<feature type="binding site" evidence="18">
    <location>
        <begin position="167"/>
        <end position="170"/>
    </location>
    <ligand>
        <name>NAD(+)</name>
        <dbReference type="ChEBI" id="CHEBI:57540"/>
    </ligand>
</feature>
<feature type="binding site" evidence="18">
    <location>
        <position position="140"/>
    </location>
    <ligand>
        <name>NAD(+)</name>
        <dbReference type="ChEBI" id="CHEBI:57540"/>
    </ligand>
</feature>
<keyword evidence="13 18" id="KW-0862">Zinc</keyword>
<reference evidence="21 22" key="2">
    <citation type="submission" date="2020-11" db="EMBL/GenBank/DDBJ databases">
        <title>Sulfur oxidizing isolate from Hospital Hole Sinkhole.</title>
        <authorList>
            <person name="Scott K.M."/>
        </authorList>
    </citation>
    <scope>NUCLEOTIDE SEQUENCE [LARGE SCALE GENOMIC DNA]</scope>
    <source>
        <strain evidence="21 22">HH1</strain>
    </source>
</reference>
<evidence type="ECO:0000256" key="7">
    <source>
        <dbReference type="ARBA" id="ARBA00013031"/>
    </source>
</evidence>
<evidence type="ECO:0000256" key="4">
    <source>
        <dbReference type="ARBA" id="ARBA00004496"/>
    </source>
</evidence>
<dbReference type="InterPro" id="IPR016037">
    <property type="entry name" value="DHQ_synth_AroB"/>
</dbReference>
<dbReference type="NCBIfam" id="TIGR01357">
    <property type="entry name" value="aroB"/>
    <property type="match status" value="1"/>
</dbReference>
<dbReference type="EC" id="4.2.3.4" evidence="7 18"/>
<dbReference type="PANTHER" id="PTHR43622:SF7">
    <property type="entry name" value="3-DEHYDROQUINATE SYNTHASE, CHLOROPLASTIC"/>
    <property type="match status" value="1"/>
</dbReference>
<comment type="caution">
    <text evidence="21">The sequence shown here is derived from an EMBL/GenBank/DDBJ whole genome shotgun (WGS) entry which is preliminary data.</text>
</comment>
<evidence type="ECO:0000313" key="21">
    <source>
        <dbReference type="EMBL" id="MBF6058099.1"/>
    </source>
</evidence>
<comment type="cofactor">
    <cofactor evidence="2 18">
        <name>NAD(+)</name>
        <dbReference type="ChEBI" id="CHEBI:57540"/>
    </cofactor>
</comment>
<evidence type="ECO:0000259" key="20">
    <source>
        <dbReference type="Pfam" id="PF24621"/>
    </source>
</evidence>
<evidence type="ECO:0000256" key="5">
    <source>
        <dbReference type="ARBA" id="ARBA00004661"/>
    </source>
</evidence>
<keyword evidence="9 18" id="KW-0963">Cytoplasm</keyword>
<comment type="subcellular location">
    <subcellularLocation>
        <location evidence="4 18">Cytoplasm</location>
    </subcellularLocation>
</comment>
<dbReference type="HAMAP" id="MF_00110">
    <property type="entry name" value="DHQ_synthase"/>
    <property type="match status" value="1"/>
</dbReference>
<dbReference type="GO" id="GO:0003856">
    <property type="term" value="F:3-dehydroquinate synthase activity"/>
    <property type="evidence" value="ECO:0007669"/>
    <property type="project" value="UniProtKB-EC"/>
</dbReference>
<dbReference type="SUPFAM" id="SSF56796">
    <property type="entry name" value="Dehydroquinate synthase-like"/>
    <property type="match status" value="1"/>
</dbReference>
<evidence type="ECO:0000256" key="16">
    <source>
        <dbReference type="ARBA" id="ARBA00023239"/>
    </source>
</evidence>
<evidence type="ECO:0000313" key="22">
    <source>
        <dbReference type="Proteomes" id="UP001193680"/>
    </source>
</evidence>
<feature type="binding site" evidence="18">
    <location>
        <begin position="69"/>
        <end position="74"/>
    </location>
    <ligand>
        <name>NAD(+)</name>
        <dbReference type="ChEBI" id="CHEBI:57540"/>
    </ligand>
</feature>
<evidence type="ECO:0000256" key="12">
    <source>
        <dbReference type="ARBA" id="ARBA00022741"/>
    </source>
</evidence>
<dbReference type="Proteomes" id="UP001193680">
    <property type="component" value="Unassembled WGS sequence"/>
</dbReference>
<evidence type="ECO:0000256" key="3">
    <source>
        <dbReference type="ARBA" id="ARBA00003485"/>
    </source>
</evidence>
<comment type="cofactor">
    <cofactor evidence="18">
        <name>Co(2+)</name>
        <dbReference type="ChEBI" id="CHEBI:48828"/>
    </cofactor>
    <cofactor evidence="18">
        <name>Zn(2+)</name>
        <dbReference type="ChEBI" id="CHEBI:29105"/>
    </cofactor>
    <text evidence="18">Binds 1 divalent metal cation per subunit. Can use either Co(2+) or Zn(2+).</text>
</comment>
<evidence type="ECO:0000256" key="6">
    <source>
        <dbReference type="ARBA" id="ARBA00005412"/>
    </source>
</evidence>
<evidence type="ECO:0000256" key="18">
    <source>
        <dbReference type="HAMAP-Rule" id="MF_00110"/>
    </source>
</evidence>
<dbReference type="Gene3D" id="3.40.50.1970">
    <property type="match status" value="1"/>
</dbReference>
<comment type="catalytic activity">
    <reaction evidence="1 18">
        <text>7-phospho-2-dehydro-3-deoxy-D-arabino-heptonate = 3-dehydroquinate + phosphate</text>
        <dbReference type="Rhea" id="RHEA:21968"/>
        <dbReference type="ChEBI" id="CHEBI:32364"/>
        <dbReference type="ChEBI" id="CHEBI:43474"/>
        <dbReference type="ChEBI" id="CHEBI:58394"/>
        <dbReference type="EC" id="4.2.3.4"/>
    </reaction>
</comment>
<keyword evidence="15 18" id="KW-0057">Aromatic amino acid biosynthesis</keyword>
<comment type="function">
    <text evidence="3 18">Catalyzes the conversion of 3-deoxy-D-arabino-heptulosonate 7-phosphate (DAHP) to dehydroquinate (DHQ).</text>
</comment>
<gene>
    <name evidence="18 21" type="primary">aroB</name>
    <name evidence="21" type="ORF">H8792_007065</name>
</gene>
<protein>
    <recommendedName>
        <fullName evidence="8 18">3-dehydroquinate synthase</fullName>
        <shortName evidence="18">DHQS</shortName>
        <ecNumber evidence="7 18">4.2.3.4</ecNumber>
    </recommendedName>
</protein>
<dbReference type="PANTHER" id="PTHR43622">
    <property type="entry name" value="3-DEHYDROQUINATE SYNTHASE"/>
    <property type="match status" value="1"/>
</dbReference>
<keyword evidence="11 18" id="KW-0479">Metal-binding</keyword>
<accession>A0ABS0BWD7</accession>
<dbReference type="InterPro" id="IPR050071">
    <property type="entry name" value="Dehydroquinate_synthase"/>
</dbReference>
<dbReference type="CDD" id="cd08195">
    <property type="entry name" value="DHQS"/>
    <property type="match status" value="1"/>
</dbReference>
<dbReference type="InterPro" id="IPR030960">
    <property type="entry name" value="DHQS/DOIS_N"/>
</dbReference>
<dbReference type="EMBL" id="JACBGI020000011">
    <property type="protein sequence ID" value="MBF6058099.1"/>
    <property type="molecule type" value="Genomic_DNA"/>
</dbReference>
<feature type="domain" description="3-dehydroquinate synthase C-terminal" evidence="20">
    <location>
        <begin position="179"/>
        <end position="325"/>
    </location>
</feature>
<keyword evidence="22" id="KW-1185">Reference proteome</keyword>
<dbReference type="RefSeq" id="WP_185978243.1">
    <property type="nucleotide sequence ID" value="NZ_JACBGI020000011.1"/>
</dbReference>
<comment type="similarity">
    <text evidence="6 18">Belongs to the sugar phosphate cyclases superfamily. Dehydroquinate synthase family.</text>
</comment>
<feature type="binding site" evidence="18">
    <location>
        <position position="262"/>
    </location>
    <ligand>
        <name>Zn(2+)</name>
        <dbReference type="ChEBI" id="CHEBI:29105"/>
    </ligand>
</feature>
<name>A0ABS0BWD7_9GAMM</name>
<dbReference type="PIRSF" id="PIRSF001455">
    <property type="entry name" value="DHQ_synth"/>
    <property type="match status" value="1"/>
</dbReference>
<comment type="pathway">
    <text evidence="5 18">Metabolic intermediate biosynthesis; chorismate biosynthesis; chorismate from D-erythrose 4-phosphate and phosphoenolpyruvate: step 2/7.</text>
</comment>
<evidence type="ECO:0000256" key="11">
    <source>
        <dbReference type="ARBA" id="ARBA00022723"/>
    </source>
</evidence>
<keyword evidence="16 18" id="KW-0456">Lyase</keyword>
<evidence type="ECO:0000256" key="13">
    <source>
        <dbReference type="ARBA" id="ARBA00022833"/>
    </source>
</evidence>
<evidence type="ECO:0000256" key="15">
    <source>
        <dbReference type="ARBA" id="ARBA00023141"/>
    </source>
</evidence>
<feature type="binding site" evidence="18">
    <location>
        <position position="182"/>
    </location>
    <ligand>
        <name>Zn(2+)</name>
        <dbReference type="ChEBI" id="CHEBI:29105"/>
    </ligand>
</feature>
<reference evidence="21 22" key="1">
    <citation type="submission" date="2020-06" db="EMBL/GenBank/DDBJ databases">
        <authorList>
            <person name="Scott K."/>
        </authorList>
    </citation>
    <scope>NUCLEOTIDE SEQUENCE [LARGE SCALE GENOMIC DNA]</scope>
    <source>
        <strain evidence="21 22">HH1</strain>
    </source>
</reference>
<keyword evidence="14 18" id="KW-0520">NAD</keyword>
<evidence type="ECO:0000256" key="8">
    <source>
        <dbReference type="ARBA" id="ARBA00017684"/>
    </source>
</evidence>
<feature type="domain" description="3-dehydroquinate synthase N-terminal" evidence="19">
    <location>
        <begin position="65"/>
        <end position="177"/>
    </location>
</feature>
<evidence type="ECO:0000256" key="17">
    <source>
        <dbReference type="ARBA" id="ARBA00023285"/>
    </source>
</evidence>
<feature type="binding site" evidence="18">
    <location>
        <begin position="127"/>
        <end position="128"/>
    </location>
    <ligand>
        <name>NAD(+)</name>
        <dbReference type="ChEBI" id="CHEBI:57540"/>
    </ligand>
</feature>
<sequence>MKTLHVELGDRSYPIFIGQGLLSRPELLKPYVKGRQVLIVTNTTVAPLYLQQCEAAFAGFDVHSVILPDGEQYKNLDTLNLVFDELIDQKFDRGCTLVALGGGVIGDMTGFAAAAFQRGVNFIQVPTTLLAQVDSSVGGKTGVNHPRGKNMIGAFHQPQCVLIDTDTLNTLEDRELSAGLAEVIKYGLIVDLPFFEWLEEHIEGLLQRDPQVLSEAIERSCQNKADIVAKDEKEAGLRALFNLGHTFGHAIEAGMGYGNWLHGEGVSAGSMQAVYMSKLLGNLSEEDQQRIAALFERAKLPVLPPSVEEMDNDKYLDLMAGDKKVQAGKIRLVLLKTIGEAYVTGDYPRELLERTLTEWRP</sequence>
<feature type="binding site" evidence="18">
    <location>
        <begin position="103"/>
        <end position="107"/>
    </location>
    <ligand>
        <name>NAD(+)</name>
        <dbReference type="ChEBI" id="CHEBI:57540"/>
    </ligand>
</feature>
<proteinExistence type="inferred from homology"/>
<organism evidence="21 22">
    <name type="scientific">Thiomicrorhabdus heinhorstiae</name>
    <dbReference type="NCBI Taxonomy" id="2748010"/>
    <lineage>
        <taxon>Bacteria</taxon>
        <taxon>Pseudomonadati</taxon>
        <taxon>Pseudomonadota</taxon>
        <taxon>Gammaproteobacteria</taxon>
        <taxon>Thiotrichales</taxon>
        <taxon>Piscirickettsiaceae</taxon>
        <taxon>Thiomicrorhabdus</taxon>
    </lineage>
</organism>
<feature type="binding site" evidence="18">
    <location>
        <position position="245"/>
    </location>
    <ligand>
        <name>Zn(2+)</name>
        <dbReference type="ChEBI" id="CHEBI:29105"/>
    </ligand>
</feature>
<dbReference type="InterPro" id="IPR056179">
    <property type="entry name" value="DHQS_C"/>
</dbReference>
<dbReference type="Pfam" id="PF24621">
    <property type="entry name" value="DHQS_C"/>
    <property type="match status" value="1"/>
</dbReference>